<dbReference type="AlphaFoldDB" id="A0AB34J123"/>
<feature type="transmembrane region" description="Helical" evidence="1">
    <location>
        <begin position="29"/>
        <end position="50"/>
    </location>
</feature>
<dbReference type="Gene3D" id="1.50.10.10">
    <property type="match status" value="1"/>
</dbReference>
<sequence length="447" mass="50268">MSVAAVAVCWVAPAALFLALRADMTPEKLLFNVIGPVFLALPALALRLLISALRRLSPPPLPAFDSTPLAEQLAANWDARSGGFRAGVGVYASVWTRDSFFALFAPVGPRAVRLRALCDRLRRHRAAVRRAGPYGYARAEASGARYAHVPFQFNEVWYIPSTLRGRACMRRRPVVLHCDEKYGQPVMDVNAQYVIMVSEAFSASPDCEWLAEHAEALAQALAFYELYADVQGLVHEKPFGNWEDSLLYCGPRPFTNLMYLEALRRAAALLRALGRTPDARKYEAEAERIYEPVMRLISAQRDTKTVALAGLWLVDEPRVELWMREMLRMYPNTMPPNRWPVPPPSACCSTLRIIGQAGYHRDFRWSNVGCLWAAALVRRGFINEGRAVFDRFEKAVERFGTVHEVYEAETELPVCRSLYRSETRFSMGIGPYLYAKHIIHGPSDAGT</sequence>
<name>A0AB34J123_PRYPA</name>
<gene>
    <name evidence="2" type="ORF">AB1Y20_005878</name>
</gene>
<evidence type="ECO:0000313" key="2">
    <source>
        <dbReference type="EMBL" id="KAL1511054.1"/>
    </source>
</evidence>
<dbReference type="InterPro" id="IPR012341">
    <property type="entry name" value="6hp_glycosidase-like_sf"/>
</dbReference>
<accession>A0AB34J123</accession>
<keyword evidence="1" id="KW-1133">Transmembrane helix</keyword>
<protein>
    <submittedName>
        <fullName evidence="2">Uncharacterized protein</fullName>
    </submittedName>
</protein>
<proteinExistence type="predicted"/>
<dbReference type="GO" id="GO:0005975">
    <property type="term" value="P:carbohydrate metabolic process"/>
    <property type="evidence" value="ECO:0007669"/>
    <property type="project" value="InterPro"/>
</dbReference>
<dbReference type="Proteomes" id="UP001515480">
    <property type="component" value="Unassembled WGS sequence"/>
</dbReference>
<dbReference type="SUPFAM" id="SSF48208">
    <property type="entry name" value="Six-hairpin glycosidases"/>
    <property type="match status" value="1"/>
</dbReference>
<organism evidence="2 3">
    <name type="scientific">Prymnesium parvum</name>
    <name type="common">Toxic golden alga</name>
    <dbReference type="NCBI Taxonomy" id="97485"/>
    <lineage>
        <taxon>Eukaryota</taxon>
        <taxon>Haptista</taxon>
        <taxon>Haptophyta</taxon>
        <taxon>Prymnesiophyceae</taxon>
        <taxon>Prymnesiales</taxon>
        <taxon>Prymnesiaceae</taxon>
        <taxon>Prymnesium</taxon>
    </lineage>
</organism>
<dbReference type="InterPro" id="IPR008928">
    <property type="entry name" value="6-hairpin_glycosidase_sf"/>
</dbReference>
<keyword evidence="1" id="KW-0472">Membrane</keyword>
<dbReference type="EMBL" id="JBGBPQ010000014">
    <property type="protein sequence ID" value="KAL1511054.1"/>
    <property type="molecule type" value="Genomic_DNA"/>
</dbReference>
<evidence type="ECO:0000256" key="1">
    <source>
        <dbReference type="SAM" id="Phobius"/>
    </source>
</evidence>
<reference evidence="2 3" key="1">
    <citation type="journal article" date="2024" name="Science">
        <title>Giant polyketide synthase enzymes in the biosynthesis of giant marine polyether toxins.</title>
        <authorList>
            <person name="Fallon T.R."/>
            <person name="Shende V.V."/>
            <person name="Wierzbicki I.H."/>
            <person name="Pendleton A.L."/>
            <person name="Watervoot N.F."/>
            <person name="Auber R.P."/>
            <person name="Gonzalez D.J."/>
            <person name="Wisecaver J.H."/>
            <person name="Moore B.S."/>
        </authorList>
    </citation>
    <scope>NUCLEOTIDE SEQUENCE [LARGE SCALE GENOMIC DNA]</scope>
    <source>
        <strain evidence="2 3">12B1</strain>
    </source>
</reference>
<evidence type="ECO:0000313" key="3">
    <source>
        <dbReference type="Proteomes" id="UP001515480"/>
    </source>
</evidence>
<comment type="caution">
    <text evidence="2">The sequence shown here is derived from an EMBL/GenBank/DDBJ whole genome shotgun (WGS) entry which is preliminary data.</text>
</comment>
<keyword evidence="3" id="KW-1185">Reference proteome</keyword>
<keyword evidence="1" id="KW-0812">Transmembrane</keyword>